<comment type="caution">
    <text evidence="2">The sequence shown here is derived from an EMBL/GenBank/DDBJ whole genome shotgun (WGS) entry which is preliminary data.</text>
</comment>
<name>A0A8H3LYH6_9GLOM</name>
<evidence type="ECO:0000313" key="3">
    <source>
        <dbReference type="Proteomes" id="UP000615446"/>
    </source>
</evidence>
<evidence type="ECO:0000313" key="2">
    <source>
        <dbReference type="EMBL" id="GES95387.1"/>
    </source>
</evidence>
<organism evidence="2 3">
    <name type="scientific">Rhizophagus clarus</name>
    <dbReference type="NCBI Taxonomy" id="94130"/>
    <lineage>
        <taxon>Eukaryota</taxon>
        <taxon>Fungi</taxon>
        <taxon>Fungi incertae sedis</taxon>
        <taxon>Mucoromycota</taxon>
        <taxon>Glomeromycotina</taxon>
        <taxon>Glomeromycetes</taxon>
        <taxon>Glomerales</taxon>
        <taxon>Glomeraceae</taxon>
        <taxon>Rhizophagus</taxon>
    </lineage>
</organism>
<protein>
    <recommendedName>
        <fullName evidence="4">Reelin domain-containing protein</fullName>
    </recommendedName>
</protein>
<keyword evidence="1" id="KW-0732">Signal</keyword>
<feature type="signal peptide" evidence="1">
    <location>
        <begin position="1"/>
        <end position="23"/>
    </location>
</feature>
<reference evidence="2" key="1">
    <citation type="submission" date="2019-10" db="EMBL/GenBank/DDBJ databases">
        <title>Conservation and host-specific expression of non-tandemly repeated heterogenous ribosome RNA gene in arbuscular mycorrhizal fungi.</title>
        <authorList>
            <person name="Maeda T."/>
            <person name="Kobayashi Y."/>
            <person name="Nakagawa T."/>
            <person name="Ezawa T."/>
            <person name="Yamaguchi K."/>
            <person name="Bino T."/>
            <person name="Nishimoto Y."/>
            <person name="Shigenobu S."/>
            <person name="Kawaguchi M."/>
        </authorList>
    </citation>
    <scope>NUCLEOTIDE SEQUENCE</scope>
    <source>
        <strain evidence="2">HR1</strain>
    </source>
</reference>
<dbReference type="EMBL" id="BLAL01000242">
    <property type="protein sequence ID" value="GES95387.1"/>
    <property type="molecule type" value="Genomic_DNA"/>
</dbReference>
<sequence>MNRNFIFVFISFILFATFYMINAVPHQLRKRVITNLCPEGQFGSLLFSNNTPFFPKAGGKATFVIYGTVDEDITAKKTILEFAYFEQLESLTDKPIGDPYSQVFTQSYKAGEPFNITAKDVSLPQFSDPNVTGYMQMAVGAPTSDPNNPVDLYGCAFTFFF</sequence>
<evidence type="ECO:0000256" key="1">
    <source>
        <dbReference type="SAM" id="SignalP"/>
    </source>
</evidence>
<dbReference type="Proteomes" id="UP000615446">
    <property type="component" value="Unassembled WGS sequence"/>
</dbReference>
<feature type="chain" id="PRO_5034808568" description="Reelin domain-containing protein" evidence="1">
    <location>
        <begin position="24"/>
        <end position="161"/>
    </location>
</feature>
<dbReference type="OrthoDB" id="2392981at2759"/>
<evidence type="ECO:0008006" key="4">
    <source>
        <dbReference type="Google" id="ProtNLM"/>
    </source>
</evidence>
<accession>A0A8H3LYH6</accession>
<dbReference type="AlphaFoldDB" id="A0A8H3LYH6"/>
<proteinExistence type="predicted"/>
<gene>
    <name evidence="2" type="ORF">RCL2_002206200</name>
</gene>